<dbReference type="AlphaFoldDB" id="A0A699JWW4"/>
<sequence length="542" mass="60641">SEHNADFHPIVDFIEASPLMIETTKDGTQILATVDRVLITVTESSLRRNLKLEDEEGINSLPDTELFENLTLMRYNISPNQNSLFKKGEGSGKPTEPHPTPSQEVQPSSPTHIFSPSFPTVIPIPTVTQSEPTPLRQYTRRARIAQSSALLPVADEPASPVRDDSQGEACPTNSGFIADQDRATIAKSSTLPHDSAPRVTSPAAEEGNEEEVETERLSSDTEEVRLDEGEVAAKRTSDDTEEMATVLTTIDAATILASGAAEVPTGSGSIPTAGAEVPTGSNVVPTASPVFATATVVTPYRRRKGKEVMVESETPKKQKVQEQIDAQVAKELEEQLEREDQKRAKQIARDAEIARIHVEEELHSMIESLDSNNETVAKYLEEYLQFSSELPMERRIELISNLVKYQDNYTKVCKFQSQQRKSWTKKQKRDYYMAVIRNNLGWKVKDFKGMTFEDVEAKFNSICKQMEDFIPMGSKEEAERIKKKGINLEQESAKKQKSSEEITKEAKSPEEVTKEKIKEMMQLVPIEEVYMEALQVKHPIID</sequence>
<dbReference type="EMBL" id="BKCJ010448809">
    <property type="protein sequence ID" value="GFA57777.1"/>
    <property type="molecule type" value="Genomic_DNA"/>
</dbReference>
<evidence type="ECO:0000256" key="2">
    <source>
        <dbReference type="SAM" id="MobiDB-lite"/>
    </source>
</evidence>
<keyword evidence="1" id="KW-0175">Coiled coil</keyword>
<reference evidence="3" key="1">
    <citation type="journal article" date="2019" name="Sci. Rep.">
        <title>Draft genome of Tanacetum cinerariifolium, the natural source of mosquito coil.</title>
        <authorList>
            <person name="Yamashiro T."/>
            <person name="Shiraishi A."/>
            <person name="Satake H."/>
            <person name="Nakayama K."/>
        </authorList>
    </citation>
    <scope>NUCLEOTIDE SEQUENCE</scope>
</reference>
<feature type="compositionally biased region" description="Polar residues" evidence="2">
    <location>
        <begin position="101"/>
        <end position="118"/>
    </location>
</feature>
<evidence type="ECO:0000256" key="1">
    <source>
        <dbReference type="SAM" id="Coils"/>
    </source>
</evidence>
<organism evidence="3">
    <name type="scientific">Tanacetum cinerariifolium</name>
    <name type="common">Dalmatian daisy</name>
    <name type="synonym">Chrysanthemum cinerariifolium</name>
    <dbReference type="NCBI Taxonomy" id="118510"/>
    <lineage>
        <taxon>Eukaryota</taxon>
        <taxon>Viridiplantae</taxon>
        <taxon>Streptophyta</taxon>
        <taxon>Embryophyta</taxon>
        <taxon>Tracheophyta</taxon>
        <taxon>Spermatophyta</taxon>
        <taxon>Magnoliopsida</taxon>
        <taxon>eudicotyledons</taxon>
        <taxon>Gunneridae</taxon>
        <taxon>Pentapetalae</taxon>
        <taxon>asterids</taxon>
        <taxon>campanulids</taxon>
        <taxon>Asterales</taxon>
        <taxon>Asteraceae</taxon>
        <taxon>Asteroideae</taxon>
        <taxon>Anthemideae</taxon>
        <taxon>Anthemidinae</taxon>
        <taxon>Tanacetum</taxon>
    </lineage>
</organism>
<feature type="compositionally biased region" description="Basic and acidic residues" evidence="2">
    <location>
        <begin position="214"/>
        <end position="238"/>
    </location>
</feature>
<feature type="coiled-coil region" evidence="1">
    <location>
        <begin position="319"/>
        <end position="349"/>
    </location>
</feature>
<feature type="region of interest" description="Disordered" evidence="2">
    <location>
        <begin position="148"/>
        <end position="240"/>
    </location>
</feature>
<feature type="region of interest" description="Disordered" evidence="2">
    <location>
        <begin position="486"/>
        <end position="513"/>
    </location>
</feature>
<feature type="compositionally biased region" description="Basic and acidic residues" evidence="2">
    <location>
        <begin position="491"/>
        <end position="513"/>
    </location>
</feature>
<name>A0A699JWW4_TANCI</name>
<protein>
    <submittedName>
        <fullName evidence="3">Uncharacterized protein</fullName>
    </submittedName>
</protein>
<gene>
    <name evidence="3" type="ORF">Tci_629749</name>
</gene>
<feature type="non-terminal residue" evidence="3">
    <location>
        <position position="1"/>
    </location>
</feature>
<proteinExistence type="predicted"/>
<evidence type="ECO:0000313" key="3">
    <source>
        <dbReference type="EMBL" id="GFA57777.1"/>
    </source>
</evidence>
<feature type="region of interest" description="Disordered" evidence="2">
    <location>
        <begin position="81"/>
        <end position="134"/>
    </location>
</feature>
<comment type="caution">
    <text evidence="3">The sequence shown here is derived from an EMBL/GenBank/DDBJ whole genome shotgun (WGS) entry which is preliminary data.</text>
</comment>
<accession>A0A699JWW4</accession>